<dbReference type="SUPFAM" id="SSF49562">
    <property type="entry name" value="C2 domain (Calcium/lipid-binding domain, CaLB)"/>
    <property type="match status" value="1"/>
</dbReference>
<evidence type="ECO:0000313" key="3">
    <source>
        <dbReference type="Proteomes" id="UP000797356"/>
    </source>
</evidence>
<protein>
    <recommendedName>
        <fullName evidence="1">C2 domain-containing protein</fullName>
    </recommendedName>
</protein>
<reference evidence="2" key="1">
    <citation type="journal article" date="2017" name="Gigascience">
        <title>The genome draft of coconut (Cocos nucifera).</title>
        <authorList>
            <person name="Xiao Y."/>
            <person name="Xu P."/>
            <person name="Fan H."/>
            <person name="Baudouin L."/>
            <person name="Xia W."/>
            <person name="Bocs S."/>
            <person name="Xu J."/>
            <person name="Li Q."/>
            <person name="Guo A."/>
            <person name="Zhou L."/>
            <person name="Li J."/>
            <person name="Wu Y."/>
            <person name="Ma Z."/>
            <person name="Armero A."/>
            <person name="Issali A.E."/>
            <person name="Liu N."/>
            <person name="Peng M."/>
            <person name="Yang Y."/>
        </authorList>
    </citation>
    <scope>NUCLEOTIDE SEQUENCE</scope>
    <source>
        <tissue evidence="2">Spear leaf of Hainan Tall coconut</tissue>
    </source>
</reference>
<comment type="caution">
    <text evidence="2">The sequence shown here is derived from an EMBL/GenBank/DDBJ whole genome shotgun (WGS) entry which is preliminary data.</text>
</comment>
<evidence type="ECO:0000313" key="2">
    <source>
        <dbReference type="EMBL" id="KAG1330905.1"/>
    </source>
</evidence>
<dbReference type="Pfam" id="PF00168">
    <property type="entry name" value="C2"/>
    <property type="match status" value="1"/>
</dbReference>
<proteinExistence type="predicted"/>
<keyword evidence="3" id="KW-1185">Reference proteome</keyword>
<gene>
    <name evidence="2" type="ORF">COCNU_02G008730</name>
</gene>
<reference evidence="2" key="2">
    <citation type="submission" date="2019-07" db="EMBL/GenBank/DDBJ databases">
        <authorList>
            <person name="Yang Y."/>
            <person name="Bocs S."/>
            <person name="Baudouin L."/>
        </authorList>
    </citation>
    <scope>NUCLEOTIDE SEQUENCE</scope>
    <source>
        <tissue evidence="2">Spear leaf of Hainan Tall coconut</tissue>
    </source>
</reference>
<sequence>MLISAKDLNEVNVFSKMDVYAVTDDDISPSWNATLRFTVPAAASVVLHVLLCFEHALGDCDIDEVHISLTFDKEA</sequence>
<dbReference type="AlphaFoldDB" id="A0A8K0MWK7"/>
<dbReference type="InterPro" id="IPR035892">
    <property type="entry name" value="C2_domain_sf"/>
</dbReference>
<dbReference type="OrthoDB" id="270970at2759"/>
<organism evidence="2 3">
    <name type="scientific">Cocos nucifera</name>
    <name type="common">Coconut palm</name>
    <dbReference type="NCBI Taxonomy" id="13894"/>
    <lineage>
        <taxon>Eukaryota</taxon>
        <taxon>Viridiplantae</taxon>
        <taxon>Streptophyta</taxon>
        <taxon>Embryophyta</taxon>
        <taxon>Tracheophyta</taxon>
        <taxon>Spermatophyta</taxon>
        <taxon>Magnoliopsida</taxon>
        <taxon>Liliopsida</taxon>
        <taxon>Arecaceae</taxon>
        <taxon>Arecoideae</taxon>
        <taxon>Cocoseae</taxon>
        <taxon>Attaleinae</taxon>
        <taxon>Cocos</taxon>
    </lineage>
</organism>
<dbReference type="EMBL" id="CM017873">
    <property type="protein sequence ID" value="KAG1330905.1"/>
    <property type="molecule type" value="Genomic_DNA"/>
</dbReference>
<evidence type="ECO:0000259" key="1">
    <source>
        <dbReference type="Pfam" id="PF00168"/>
    </source>
</evidence>
<name>A0A8K0MWK7_COCNU</name>
<dbReference type="Proteomes" id="UP000797356">
    <property type="component" value="Chromosome 2"/>
</dbReference>
<accession>A0A8K0MWK7</accession>
<feature type="domain" description="C2" evidence="1">
    <location>
        <begin position="23"/>
        <end position="69"/>
    </location>
</feature>
<dbReference type="InterPro" id="IPR000008">
    <property type="entry name" value="C2_dom"/>
</dbReference>